<evidence type="ECO:0000256" key="1">
    <source>
        <dbReference type="SAM" id="Coils"/>
    </source>
</evidence>
<sequence length="75" mass="8666">MLQKMGLDSKSVKPSEIRADYETMLTRKTILEKTYKSAEKEAQNMQQKLNNVEQYLGKDISKEQATKHTPRHVGI</sequence>
<reference evidence="3" key="1">
    <citation type="submission" date="2016-10" db="EMBL/GenBank/DDBJ databases">
        <authorList>
            <person name="Varghese N."/>
            <person name="Submissions S."/>
        </authorList>
    </citation>
    <scope>NUCLEOTIDE SEQUENCE [LARGE SCALE GENOMIC DNA]</scope>
    <source>
        <strain evidence="3">P18</strain>
    </source>
</reference>
<evidence type="ECO:0000313" key="3">
    <source>
        <dbReference type="Proteomes" id="UP000182624"/>
    </source>
</evidence>
<accession>A0A1I5YLC8</accession>
<feature type="coiled-coil region" evidence="1">
    <location>
        <begin position="28"/>
        <end position="55"/>
    </location>
</feature>
<dbReference type="EMBL" id="FOXO01000049">
    <property type="protein sequence ID" value="SFQ44996.1"/>
    <property type="molecule type" value="Genomic_DNA"/>
</dbReference>
<organism evidence="2 3">
    <name type="scientific">Butyrivibrio proteoclasticus</name>
    <dbReference type="NCBI Taxonomy" id="43305"/>
    <lineage>
        <taxon>Bacteria</taxon>
        <taxon>Bacillati</taxon>
        <taxon>Bacillota</taxon>
        <taxon>Clostridia</taxon>
        <taxon>Lachnospirales</taxon>
        <taxon>Lachnospiraceae</taxon>
        <taxon>Butyrivibrio</taxon>
    </lineage>
</organism>
<gene>
    <name evidence="2" type="ORF">SAMN04487928_14916</name>
</gene>
<keyword evidence="3" id="KW-1185">Reference proteome</keyword>
<dbReference type="Proteomes" id="UP000182624">
    <property type="component" value="Unassembled WGS sequence"/>
</dbReference>
<evidence type="ECO:0000313" key="2">
    <source>
        <dbReference type="EMBL" id="SFQ44996.1"/>
    </source>
</evidence>
<proteinExistence type="predicted"/>
<name>A0A1I5YLC8_9FIRM</name>
<keyword evidence="1" id="KW-0175">Coiled coil</keyword>
<dbReference type="AlphaFoldDB" id="A0A1I5YLC8"/>
<protein>
    <submittedName>
        <fullName evidence="2">Uncharacterized protein</fullName>
    </submittedName>
</protein>
<dbReference type="OrthoDB" id="9762440at2"/>